<evidence type="ECO:0000313" key="2">
    <source>
        <dbReference type="EMBL" id="OXR41779.1"/>
    </source>
</evidence>
<comment type="caution">
    <text evidence="2">The sequence shown here is derived from an EMBL/GenBank/DDBJ whole genome shotgun (WGS) entry which is preliminary data.</text>
</comment>
<evidence type="ECO:0000313" key="3">
    <source>
        <dbReference type="Proteomes" id="UP000215506"/>
    </source>
</evidence>
<feature type="domain" description="Methyltransferase type 11" evidence="1">
    <location>
        <begin position="47"/>
        <end position="142"/>
    </location>
</feature>
<keyword evidence="2" id="KW-0489">Methyltransferase</keyword>
<dbReference type="PANTHER" id="PTHR43861">
    <property type="entry name" value="TRANS-ACONITATE 2-METHYLTRANSFERASE-RELATED"/>
    <property type="match status" value="1"/>
</dbReference>
<evidence type="ECO:0000259" key="1">
    <source>
        <dbReference type="Pfam" id="PF08241"/>
    </source>
</evidence>
<name>A0A231GYU5_9NOCA</name>
<proteinExistence type="predicted"/>
<dbReference type="EC" id="2.1.1.163" evidence="2"/>
<gene>
    <name evidence="2" type="primary">menG_6</name>
    <name evidence="2" type="ORF">B7C42_06121</name>
</gene>
<accession>A0A231GYU5</accession>
<dbReference type="RefSeq" id="WP_094027357.1">
    <property type="nucleotide sequence ID" value="NZ_NGAF01000017.1"/>
</dbReference>
<dbReference type="SUPFAM" id="SSF53335">
    <property type="entry name" value="S-adenosyl-L-methionine-dependent methyltransferases"/>
    <property type="match status" value="1"/>
</dbReference>
<dbReference type="EMBL" id="NGAF01000017">
    <property type="protein sequence ID" value="OXR41779.1"/>
    <property type="molecule type" value="Genomic_DNA"/>
</dbReference>
<dbReference type="CDD" id="cd02440">
    <property type="entry name" value="AdoMet_MTases"/>
    <property type="match status" value="1"/>
</dbReference>
<dbReference type="Proteomes" id="UP000215506">
    <property type="component" value="Unassembled WGS sequence"/>
</dbReference>
<dbReference type="Pfam" id="PF08241">
    <property type="entry name" value="Methyltransf_11"/>
    <property type="match status" value="1"/>
</dbReference>
<dbReference type="AlphaFoldDB" id="A0A231GYU5"/>
<dbReference type="GO" id="GO:0008757">
    <property type="term" value="F:S-adenosylmethionine-dependent methyltransferase activity"/>
    <property type="evidence" value="ECO:0007669"/>
    <property type="project" value="InterPro"/>
</dbReference>
<reference evidence="2 3" key="1">
    <citation type="submission" date="2017-07" db="EMBL/GenBank/DDBJ databases">
        <title>First draft Genome Sequence of Nocardia cerradoensis isolated from human infection.</title>
        <authorList>
            <person name="Carrasco G."/>
        </authorList>
    </citation>
    <scope>NUCLEOTIDE SEQUENCE [LARGE SCALE GENOMIC DNA]</scope>
    <source>
        <strain evidence="2 3">CNM20130759</strain>
    </source>
</reference>
<keyword evidence="3" id="KW-1185">Reference proteome</keyword>
<dbReference type="InterPro" id="IPR013216">
    <property type="entry name" value="Methyltransf_11"/>
</dbReference>
<dbReference type="Gene3D" id="3.40.50.150">
    <property type="entry name" value="Vaccinia Virus protein VP39"/>
    <property type="match status" value="1"/>
</dbReference>
<protein>
    <submittedName>
        <fullName evidence="2">Demethylmenaquinone methyltransferase</fullName>
        <ecNumber evidence="2">2.1.1.163</ecNumber>
    </submittedName>
</protein>
<dbReference type="GO" id="GO:0032259">
    <property type="term" value="P:methylation"/>
    <property type="evidence" value="ECO:0007669"/>
    <property type="project" value="UniProtKB-KW"/>
</dbReference>
<organism evidence="2 3">
    <name type="scientific">Nocardia cerradoensis</name>
    <dbReference type="NCBI Taxonomy" id="85688"/>
    <lineage>
        <taxon>Bacteria</taxon>
        <taxon>Bacillati</taxon>
        <taxon>Actinomycetota</taxon>
        <taxon>Actinomycetes</taxon>
        <taxon>Mycobacteriales</taxon>
        <taxon>Nocardiaceae</taxon>
        <taxon>Nocardia</taxon>
    </lineage>
</organism>
<keyword evidence="2" id="KW-0808">Transferase</keyword>
<dbReference type="GO" id="GO:0043770">
    <property type="term" value="F:demethylmenaquinone methyltransferase activity"/>
    <property type="evidence" value="ECO:0007669"/>
    <property type="project" value="UniProtKB-EC"/>
</dbReference>
<dbReference type="InterPro" id="IPR029063">
    <property type="entry name" value="SAM-dependent_MTases_sf"/>
</dbReference>
<sequence length="274" mass="30090">MAAAMTYSMAVGDRDAARLALLDQHYNPSSRAFLESVGVWSGATVADIGCGHGAMTAWLAERVGPDGIVYAVDASAEQLEIARRLVGDLPQVRYVHARIEDAPLEPGSIDWVYSRFLLMHVADAAAALTAMERMLADDGALLLEMSDVGALRFVPADDPAADLWREWWFALGRARGAAHDIYDRTPQLLTEAGFIIARRDRFQPVSAMPEAKMLHALGFEQCVPAYLEHAGADPAAIDAHRAFLQRVVPDTDIAVELYATSQYFARKRPRARRL</sequence>